<keyword evidence="2" id="KW-1185">Reference proteome</keyword>
<dbReference type="RefSeq" id="WP_139600085.1">
    <property type="nucleotide sequence ID" value="NZ_VDCQ01000001.1"/>
</dbReference>
<comment type="caution">
    <text evidence="1">The sequence shown here is derived from an EMBL/GenBank/DDBJ whole genome shotgun (WGS) entry which is preliminary data.</text>
</comment>
<protein>
    <recommendedName>
        <fullName evidence="3">GNAT family N-acetyltransferase</fullName>
    </recommendedName>
</protein>
<proteinExistence type="predicted"/>
<dbReference type="OrthoDB" id="9796381at2"/>
<accession>A0A5C4TGL8</accession>
<evidence type="ECO:0000313" key="2">
    <source>
        <dbReference type="Proteomes" id="UP000307943"/>
    </source>
</evidence>
<dbReference type="EMBL" id="VDCQ01000001">
    <property type="protein sequence ID" value="TNJ68108.1"/>
    <property type="molecule type" value="Genomic_DNA"/>
</dbReference>
<gene>
    <name evidence="1" type="ORF">FE784_00115</name>
</gene>
<evidence type="ECO:0000313" key="1">
    <source>
        <dbReference type="EMBL" id="TNJ68108.1"/>
    </source>
</evidence>
<reference evidence="1 2" key="1">
    <citation type="submission" date="2019-05" db="EMBL/GenBank/DDBJ databases">
        <title>We sequenced the genome of Paenibacillus hemerocallicola KCTC 33185 for further insight into its adaptation and study the phylogeny of Paenibacillus.</title>
        <authorList>
            <person name="Narsing Rao M.P."/>
        </authorList>
    </citation>
    <scope>NUCLEOTIDE SEQUENCE [LARGE SCALE GENOMIC DNA]</scope>
    <source>
        <strain evidence="1 2">KCTC 33185</strain>
    </source>
</reference>
<name>A0A5C4TGL8_9BACL</name>
<sequence>MSLTIRQYRPADQEAVVKLHVDGLSQFQASIGDPMLDQDIHHIEAVYLHHDGEFLVGVLDS</sequence>
<dbReference type="AlphaFoldDB" id="A0A5C4TGL8"/>
<dbReference type="Proteomes" id="UP000307943">
    <property type="component" value="Unassembled WGS sequence"/>
</dbReference>
<organism evidence="1 2">
    <name type="scientific">Paenibacillus hemerocallicola</name>
    <dbReference type="NCBI Taxonomy" id="1172614"/>
    <lineage>
        <taxon>Bacteria</taxon>
        <taxon>Bacillati</taxon>
        <taxon>Bacillota</taxon>
        <taxon>Bacilli</taxon>
        <taxon>Bacillales</taxon>
        <taxon>Paenibacillaceae</taxon>
        <taxon>Paenibacillus</taxon>
    </lineage>
</organism>
<evidence type="ECO:0008006" key="3">
    <source>
        <dbReference type="Google" id="ProtNLM"/>
    </source>
</evidence>